<comment type="caution">
    <text evidence="4">The sequence shown here is derived from an EMBL/GenBank/DDBJ whole genome shotgun (WGS) entry which is preliminary data.</text>
</comment>
<dbReference type="Gene3D" id="3.40.50.2300">
    <property type="match status" value="1"/>
</dbReference>
<keyword evidence="1 2" id="KW-0597">Phosphoprotein</keyword>
<dbReference type="SUPFAM" id="SSF52172">
    <property type="entry name" value="CheY-like"/>
    <property type="match status" value="1"/>
</dbReference>
<evidence type="ECO:0000256" key="1">
    <source>
        <dbReference type="ARBA" id="ARBA00022553"/>
    </source>
</evidence>
<dbReference type="InterPro" id="IPR050595">
    <property type="entry name" value="Bact_response_regulator"/>
</dbReference>
<dbReference type="InterPro" id="IPR011006">
    <property type="entry name" value="CheY-like_superfamily"/>
</dbReference>
<accession>A0A2T5K9W4</accession>
<gene>
    <name evidence="4" type="ORF">C8J28_10547</name>
</gene>
<evidence type="ECO:0000256" key="2">
    <source>
        <dbReference type="PROSITE-ProRule" id="PRU00169"/>
    </source>
</evidence>
<evidence type="ECO:0000313" key="4">
    <source>
        <dbReference type="EMBL" id="PTR19206.1"/>
    </source>
</evidence>
<dbReference type="GO" id="GO:0000160">
    <property type="term" value="P:phosphorelay signal transduction system"/>
    <property type="evidence" value="ECO:0007669"/>
    <property type="project" value="InterPro"/>
</dbReference>
<dbReference type="InterPro" id="IPR001789">
    <property type="entry name" value="Sig_transdc_resp-reg_receiver"/>
</dbReference>
<feature type="domain" description="Response regulatory" evidence="3">
    <location>
        <begin position="15"/>
        <end position="127"/>
    </location>
</feature>
<dbReference type="PANTHER" id="PTHR44591">
    <property type="entry name" value="STRESS RESPONSE REGULATOR PROTEIN 1"/>
    <property type="match status" value="1"/>
</dbReference>
<dbReference type="EMBL" id="QAOT01000005">
    <property type="protein sequence ID" value="PTR19206.1"/>
    <property type="molecule type" value="Genomic_DNA"/>
</dbReference>
<sequence>MTNGTTQPIPREGLLVLIVEDEFLIAFDMQMMLEEAGHSVMGPVGTVTEALRLLEDHRPDAATLDLNLRGQRVVPVAQRLQSLSIPFVLASAYMTRDYDDGGVFHDAENIGKPIQKRRLLEALQRVTGTA</sequence>
<dbReference type="SMART" id="SM00448">
    <property type="entry name" value="REC"/>
    <property type="match status" value="1"/>
</dbReference>
<organism evidence="4 5">
    <name type="scientific">Cereibacter azotoformans</name>
    <dbReference type="NCBI Taxonomy" id="43057"/>
    <lineage>
        <taxon>Bacteria</taxon>
        <taxon>Pseudomonadati</taxon>
        <taxon>Pseudomonadota</taxon>
        <taxon>Alphaproteobacteria</taxon>
        <taxon>Rhodobacterales</taxon>
        <taxon>Paracoccaceae</taxon>
        <taxon>Cereibacter</taxon>
    </lineage>
</organism>
<evidence type="ECO:0000259" key="3">
    <source>
        <dbReference type="PROSITE" id="PS50110"/>
    </source>
</evidence>
<name>A0A2T5K9W4_9RHOB</name>
<dbReference type="OrthoDB" id="582170at2"/>
<dbReference type="Pfam" id="PF00072">
    <property type="entry name" value="Response_reg"/>
    <property type="match status" value="1"/>
</dbReference>
<dbReference type="PANTHER" id="PTHR44591:SF24">
    <property type="entry name" value="PROTEIN-GLUTAMATE METHYLESTERASE_PROTEIN-GLUTAMINE GLUTAMINASE 1"/>
    <property type="match status" value="1"/>
</dbReference>
<dbReference type="RefSeq" id="WP_108220614.1">
    <property type="nucleotide sequence ID" value="NZ_CP090022.1"/>
</dbReference>
<dbReference type="AlphaFoldDB" id="A0A2T5K9W4"/>
<evidence type="ECO:0000313" key="5">
    <source>
        <dbReference type="Proteomes" id="UP000244060"/>
    </source>
</evidence>
<feature type="modified residue" description="4-aspartylphosphate" evidence="2">
    <location>
        <position position="65"/>
    </location>
</feature>
<dbReference type="Proteomes" id="UP000244060">
    <property type="component" value="Unassembled WGS sequence"/>
</dbReference>
<keyword evidence="5" id="KW-1185">Reference proteome</keyword>
<reference evidence="4 5" key="1">
    <citation type="submission" date="2018-04" db="EMBL/GenBank/DDBJ databases">
        <title>Genomic Encyclopedia of Type Strains, Phase III (KMG-III): the genomes of soil and plant-associated and newly described type strains.</title>
        <authorList>
            <person name="Whitman W."/>
        </authorList>
    </citation>
    <scope>NUCLEOTIDE SEQUENCE [LARGE SCALE GENOMIC DNA]</scope>
    <source>
        <strain evidence="4 5">KA25</strain>
    </source>
</reference>
<dbReference type="PROSITE" id="PS50110">
    <property type="entry name" value="RESPONSE_REGULATORY"/>
    <property type="match status" value="1"/>
</dbReference>
<protein>
    <submittedName>
        <fullName evidence="4">Response regulator receiver domain-containing protein</fullName>
    </submittedName>
</protein>
<proteinExistence type="predicted"/>